<dbReference type="Proteomes" id="UP000314294">
    <property type="component" value="Unassembled WGS sequence"/>
</dbReference>
<proteinExistence type="predicted"/>
<evidence type="ECO:0000313" key="1">
    <source>
        <dbReference type="EMBL" id="TNN76665.1"/>
    </source>
</evidence>
<accession>A0A4Z2IG81</accession>
<comment type="caution">
    <text evidence="1">The sequence shown here is derived from an EMBL/GenBank/DDBJ whole genome shotgun (WGS) entry which is preliminary data.</text>
</comment>
<sequence>MLLCDGKRLKLSSAKGSESRSILQQETPERLQECHELRCKTQLGTVECDQNTSSTSQDRLRVQSTLYAETLLTSPSVCCSSLEAPLLLGY</sequence>
<organism evidence="1 2">
    <name type="scientific">Liparis tanakae</name>
    <name type="common">Tanaka's snailfish</name>
    <dbReference type="NCBI Taxonomy" id="230148"/>
    <lineage>
        <taxon>Eukaryota</taxon>
        <taxon>Metazoa</taxon>
        <taxon>Chordata</taxon>
        <taxon>Craniata</taxon>
        <taxon>Vertebrata</taxon>
        <taxon>Euteleostomi</taxon>
        <taxon>Actinopterygii</taxon>
        <taxon>Neopterygii</taxon>
        <taxon>Teleostei</taxon>
        <taxon>Neoteleostei</taxon>
        <taxon>Acanthomorphata</taxon>
        <taxon>Eupercaria</taxon>
        <taxon>Perciformes</taxon>
        <taxon>Cottioidei</taxon>
        <taxon>Cottales</taxon>
        <taxon>Liparidae</taxon>
        <taxon>Liparis</taxon>
    </lineage>
</organism>
<gene>
    <name evidence="1" type="ORF">EYF80_013117</name>
</gene>
<name>A0A4Z2IG81_9TELE</name>
<reference evidence="1 2" key="1">
    <citation type="submission" date="2019-03" db="EMBL/GenBank/DDBJ databases">
        <title>First draft genome of Liparis tanakae, snailfish: a comprehensive survey of snailfish specific genes.</title>
        <authorList>
            <person name="Kim W."/>
            <person name="Song I."/>
            <person name="Jeong J.-H."/>
            <person name="Kim D."/>
            <person name="Kim S."/>
            <person name="Ryu S."/>
            <person name="Song J.Y."/>
            <person name="Lee S.K."/>
        </authorList>
    </citation>
    <scope>NUCLEOTIDE SEQUENCE [LARGE SCALE GENOMIC DNA]</scope>
    <source>
        <tissue evidence="1">Muscle</tissue>
    </source>
</reference>
<dbReference type="AlphaFoldDB" id="A0A4Z2IG81"/>
<keyword evidence="2" id="KW-1185">Reference proteome</keyword>
<dbReference type="EMBL" id="SRLO01000091">
    <property type="protein sequence ID" value="TNN76665.1"/>
    <property type="molecule type" value="Genomic_DNA"/>
</dbReference>
<evidence type="ECO:0000313" key="2">
    <source>
        <dbReference type="Proteomes" id="UP000314294"/>
    </source>
</evidence>
<protein>
    <submittedName>
        <fullName evidence="1">Uncharacterized protein</fullName>
    </submittedName>
</protein>